<evidence type="ECO:0000256" key="1">
    <source>
        <dbReference type="SAM" id="MobiDB-lite"/>
    </source>
</evidence>
<dbReference type="EMBL" id="JACHBL010000001">
    <property type="protein sequence ID" value="MBB5598851.1"/>
    <property type="molecule type" value="Genomic_DNA"/>
</dbReference>
<keyword evidence="5" id="KW-1185">Reference proteome</keyword>
<evidence type="ECO:0000259" key="3">
    <source>
        <dbReference type="Pfam" id="PF07995"/>
    </source>
</evidence>
<dbReference type="InterPro" id="IPR012938">
    <property type="entry name" value="Glc/Sorbosone_DH"/>
</dbReference>
<protein>
    <submittedName>
        <fullName evidence="4">Glucose/arabinose dehydrogenase</fullName>
    </submittedName>
</protein>
<keyword evidence="2" id="KW-0732">Signal</keyword>
<dbReference type="Pfam" id="PF07995">
    <property type="entry name" value="GSDH"/>
    <property type="match status" value="1"/>
</dbReference>
<name>A0A7W9DC68_9MICC</name>
<dbReference type="InterPro" id="IPR011042">
    <property type="entry name" value="6-blade_b-propeller_TolB-like"/>
</dbReference>
<gene>
    <name evidence="4" type="ORF">BKA12_001931</name>
</gene>
<feature type="chain" id="PRO_5039525743" evidence="2">
    <location>
        <begin position="18"/>
        <end position="388"/>
    </location>
</feature>
<accession>A0A7W9DC68</accession>
<comment type="caution">
    <text evidence="4">The sequence shown here is derived from an EMBL/GenBank/DDBJ whole genome shotgun (WGS) entry which is preliminary data.</text>
</comment>
<dbReference type="PANTHER" id="PTHR19328:SF13">
    <property type="entry name" value="HIPL1 PROTEIN"/>
    <property type="match status" value="1"/>
</dbReference>
<feature type="domain" description="Glucose/Sorbosone dehydrogenase" evidence="3">
    <location>
        <begin position="70"/>
        <end position="378"/>
    </location>
</feature>
<dbReference type="RefSeq" id="WP_183643149.1">
    <property type="nucleotide sequence ID" value="NZ_JACHBL010000001.1"/>
</dbReference>
<dbReference type="SUPFAM" id="SSF50952">
    <property type="entry name" value="Soluble quinoprotein glucose dehydrogenase"/>
    <property type="match status" value="1"/>
</dbReference>
<dbReference type="InterPro" id="IPR006311">
    <property type="entry name" value="TAT_signal"/>
</dbReference>
<dbReference type="AlphaFoldDB" id="A0A7W9DC68"/>
<feature type="signal peptide" evidence="2">
    <location>
        <begin position="1"/>
        <end position="17"/>
    </location>
</feature>
<dbReference type="PANTHER" id="PTHR19328">
    <property type="entry name" value="HEDGEHOG-INTERACTING PROTEIN"/>
    <property type="match status" value="1"/>
</dbReference>
<feature type="region of interest" description="Disordered" evidence="1">
    <location>
        <begin position="26"/>
        <end position="46"/>
    </location>
</feature>
<dbReference type="Proteomes" id="UP000523863">
    <property type="component" value="Unassembled WGS sequence"/>
</dbReference>
<proteinExistence type="predicted"/>
<dbReference type="PROSITE" id="PS51318">
    <property type="entry name" value="TAT"/>
    <property type="match status" value="1"/>
</dbReference>
<organism evidence="4 5">
    <name type="scientific">Neomicrococcus lactis</name>
    <dbReference type="NCBI Taxonomy" id="732241"/>
    <lineage>
        <taxon>Bacteria</taxon>
        <taxon>Bacillati</taxon>
        <taxon>Actinomycetota</taxon>
        <taxon>Actinomycetes</taxon>
        <taxon>Micrococcales</taxon>
        <taxon>Micrococcaceae</taxon>
        <taxon>Neomicrococcus</taxon>
    </lineage>
</organism>
<evidence type="ECO:0000256" key="2">
    <source>
        <dbReference type="SAM" id="SignalP"/>
    </source>
</evidence>
<evidence type="ECO:0000313" key="4">
    <source>
        <dbReference type="EMBL" id="MBB5598851.1"/>
    </source>
</evidence>
<evidence type="ECO:0000313" key="5">
    <source>
        <dbReference type="Proteomes" id="UP000523863"/>
    </source>
</evidence>
<dbReference type="Gene3D" id="2.120.10.30">
    <property type="entry name" value="TolB, C-terminal domain"/>
    <property type="match status" value="1"/>
</dbReference>
<dbReference type="InterPro" id="IPR011041">
    <property type="entry name" value="Quinoprot_gluc/sorb_DH_b-prop"/>
</dbReference>
<reference evidence="4 5" key="1">
    <citation type="submission" date="2020-08" db="EMBL/GenBank/DDBJ databases">
        <title>Sequencing the genomes of 1000 actinobacteria strains.</title>
        <authorList>
            <person name="Klenk H.-P."/>
        </authorList>
    </citation>
    <scope>NUCLEOTIDE SEQUENCE [LARGE SCALE GENOMIC DNA]</scope>
    <source>
        <strain evidence="4 5">DSM 23694</strain>
    </source>
</reference>
<sequence length="388" mass="40790">MITRRALLVTAAASAVAAQTACVPNAGRGTQAASSSSSGISSTTTLGSAPKPTFVAPLVPQAPRTVLEGLDSPWQIAFLPRDDASGQRSALLTSRDTGVVFRVDVPNAQGGTAQKSEVARVPEVYHGGEGGLLGIALSPDYSESNQVYVYRTVSGGNQVISTRDFRRFETVIEGIPRSRIHNGGRMVFGPDGALYVGTGDAGRREVAQELEKLGGKILRHDPSSGKTTVYSLGHRNVQGLAFTSSGELWATELGPDKDDELQRIYQGGNYGWPLTTGYGTSEVSGGRSRPAHHVWESTADASPSGLAISGQTAYVAALRGQRLWVVSLPKGLSHDADTPIPAGPLPQLDPPEFKGSRLRDVAVTPDGKSLWILTDEGPASRLLVAALA</sequence>